<dbReference type="Pfam" id="PF00535">
    <property type="entry name" value="Glycos_transf_2"/>
    <property type="match status" value="1"/>
</dbReference>
<accession>A0A7X6HYK7</accession>
<evidence type="ECO:0000259" key="2">
    <source>
        <dbReference type="Pfam" id="PF00535"/>
    </source>
</evidence>
<keyword evidence="4" id="KW-1185">Reference proteome</keyword>
<evidence type="ECO:0000256" key="1">
    <source>
        <dbReference type="SAM" id="MobiDB-lite"/>
    </source>
</evidence>
<feature type="compositionally biased region" description="Polar residues" evidence="1">
    <location>
        <begin position="112"/>
        <end position="125"/>
    </location>
</feature>
<protein>
    <submittedName>
        <fullName evidence="3">Glycosyltransferase</fullName>
    </submittedName>
</protein>
<organism evidence="3 4">
    <name type="scientific">Streptomyces lonarensis</name>
    <dbReference type="NCBI Taxonomy" id="700599"/>
    <lineage>
        <taxon>Bacteria</taxon>
        <taxon>Bacillati</taxon>
        <taxon>Actinomycetota</taxon>
        <taxon>Actinomycetes</taxon>
        <taxon>Kitasatosporales</taxon>
        <taxon>Streptomycetaceae</taxon>
        <taxon>Streptomyces</taxon>
    </lineage>
</organism>
<dbReference type="InterPro" id="IPR029044">
    <property type="entry name" value="Nucleotide-diphossugar_trans"/>
</dbReference>
<evidence type="ECO:0000313" key="3">
    <source>
        <dbReference type="EMBL" id="NJQ05520.1"/>
    </source>
</evidence>
<sequence>MSAARNRGAAAASGDVLFFLDSDQALSPDSLRNAVELLDADPRLGCVHGIIAAEPLVDDGPSSGTGRCTRTTGGCGASGSPPPRTSRPRRCRAASSRRSAPSTRRSGTARTWSTANGSPPATTSG</sequence>
<dbReference type="SUPFAM" id="SSF53448">
    <property type="entry name" value="Nucleotide-diphospho-sugar transferases"/>
    <property type="match status" value="1"/>
</dbReference>
<dbReference type="Gene3D" id="3.90.550.10">
    <property type="entry name" value="Spore Coat Polysaccharide Biosynthesis Protein SpsA, Chain A"/>
    <property type="match status" value="1"/>
</dbReference>
<keyword evidence="3" id="KW-0808">Transferase</keyword>
<feature type="compositionally biased region" description="Low complexity" evidence="1">
    <location>
        <begin position="93"/>
        <end position="111"/>
    </location>
</feature>
<gene>
    <name evidence="3" type="ORF">HCN56_08005</name>
</gene>
<comment type="caution">
    <text evidence="3">The sequence shown here is derived from an EMBL/GenBank/DDBJ whole genome shotgun (WGS) entry which is preliminary data.</text>
</comment>
<dbReference type="EMBL" id="JAAVJD010000040">
    <property type="protein sequence ID" value="NJQ05520.1"/>
    <property type="molecule type" value="Genomic_DNA"/>
</dbReference>
<name>A0A7X6HYK7_9ACTN</name>
<feature type="domain" description="Glycosyltransferase 2-like" evidence="2">
    <location>
        <begin position="2"/>
        <end position="52"/>
    </location>
</feature>
<reference evidence="3 4" key="1">
    <citation type="submission" date="2020-03" db="EMBL/GenBank/DDBJ databases">
        <title>Draft genome of Streptomyces sp. ventii, isolated from the Axial Seamount in the Pacific Ocean, and resequencing of the two type strains Streptomyces lonarensis strain NCL 716 and Streptomyces bohaiensis strain 11A07.</title>
        <authorList>
            <person name="Loughran R.M."/>
            <person name="Pfannmuller K.M."/>
            <person name="Wasson B.J."/>
            <person name="Deadmond M.C."/>
            <person name="Paddock B.E."/>
            <person name="Koyack M.J."/>
            <person name="Gallegos D.A."/>
            <person name="Mitchell E.A."/>
            <person name="Ushijima B."/>
            <person name="Saw J.H."/>
            <person name="Mcphail K.L."/>
            <person name="Videau P."/>
        </authorList>
    </citation>
    <scope>NUCLEOTIDE SEQUENCE [LARGE SCALE GENOMIC DNA]</scope>
    <source>
        <strain evidence="3 4">NCL716</strain>
    </source>
</reference>
<dbReference type="InterPro" id="IPR001173">
    <property type="entry name" value="Glyco_trans_2-like"/>
</dbReference>
<feature type="compositionally biased region" description="Low complexity" evidence="1">
    <location>
        <begin position="62"/>
        <end position="72"/>
    </location>
</feature>
<feature type="region of interest" description="Disordered" evidence="1">
    <location>
        <begin position="55"/>
        <end position="125"/>
    </location>
</feature>
<evidence type="ECO:0000313" key="4">
    <source>
        <dbReference type="Proteomes" id="UP000578686"/>
    </source>
</evidence>
<dbReference type="Proteomes" id="UP000578686">
    <property type="component" value="Unassembled WGS sequence"/>
</dbReference>
<dbReference type="GO" id="GO:0016740">
    <property type="term" value="F:transferase activity"/>
    <property type="evidence" value="ECO:0007669"/>
    <property type="project" value="UniProtKB-KW"/>
</dbReference>
<dbReference type="RefSeq" id="WP_167968804.1">
    <property type="nucleotide sequence ID" value="NZ_JAAVJD010000040.1"/>
</dbReference>
<proteinExistence type="predicted"/>
<dbReference type="AlphaFoldDB" id="A0A7X6HYK7"/>